<protein>
    <submittedName>
        <fullName evidence="2">Acyl-CoA dehydrogenase family protein</fullName>
    </submittedName>
</protein>
<dbReference type="Proteomes" id="UP001597525">
    <property type="component" value="Unassembled WGS sequence"/>
</dbReference>
<dbReference type="InterPro" id="IPR037069">
    <property type="entry name" value="AcylCoA_DH/ox_N_sf"/>
</dbReference>
<dbReference type="EMBL" id="JBHUPB010000003">
    <property type="protein sequence ID" value="MFD2966126.1"/>
    <property type="molecule type" value="Genomic_DNA"/>
</dbReference>
<dbReference type="Pfam" id="PF02771">
    <property type="entry name" value="Acyl-CoA_dh_N"/>
    <property type="match status" value="1"/>
</dbReference>
<dbReference type="Gene3D" id="1.20.140.10">
    <property type="entry name" value="Butyryl-CoA Dehydrogenase, subunit A, domain 3"/>
    <property type="match status" value="1"/>
</dbReference>
<evidence type="ECO:0000259" key="1">
    <source>
        <dbReference type="Pfam" id="PF02771"/>
    </source>
</evidence>
<name>A0ABW6B9K6_9SPHI</name>
<dbReference type="Gene3D" id="2.40.110.10">
    <property type="entry name" value="Butyryl-CoA Dehydrogenase, subunit A, domain 2"/>
    <property type="match status" value="1"/>
</dbReference>
<feature type="domain" description="Acyl-CoA dehydrogenase/oxidase N-terminal" evidence="1">
    <location>
        <begin position="17"/>
        <end position="75"/>
    </location>
</feature>
<dbReference type="SUPFAM" id="SSF56645">
    <property type="entry name" value="Acyl-CoA dehydrogenase NM domain-like"/>
    <property type="match status" value="1"/>
</dbReference>
<dbReference type="Gene3D" id="1.10.540.10">
    <property type="entry name" value="Acyl-CoA dehydrogenase/oxidase, N-terminal domain"/>
    <property type="match status" value="1"/>
</dbReference>
<reference evidence="3" key="1">
    <citation type="journal article" date="2019" name="Int. J. Syst. Evol. Microbiol.">
        <title>The Global Catalogue of Microorganisms (GCM) 10K type strain sequencing project: providing services to taxonomists for standard genome sequencing and annotation.</title>
        <authorList>
            <consortium name="The Broad Institute Genomics Platform"/>
            <consortium name="The Broad Institute Genome Sequencing Center for Infectious Disease"/>
            <person name="Wu L."/>
            <person name="Ma J."/>
        </authorList>
    </citation>
    <scope>NUCLEOTIDE SEQUENCE [LARGE SCALE GENOMIC DNA]</scope>
    <source>
        <strain evidence="3">KCTC 22814</strain>
    </source>
</reference>
<organism evidence="2 3">
    <name type="scientific">Sphingobacterium bambusae</name>
    <dbReference type="NCBI Taxonomy" id="662858"/>
    <lineage>
        <taxon>Bacteria</taxon>
        <taxon>Pseudomonadati</taxon>
        <taxon>Bacteroidota</taxon>
        <taxon>Sphingobacteriia</taxon>
        <taxon>Sphingobacteriales</taxon>
        <taxon>Sphingobacteriaceae</taxon>
        <taxon>Sphingobacterium</taxon>
    </lineage>
</organism>
<keyword evidence="3" id="KW-1185">Reference proteome</keyword>
<accession>A0ABW6B9K6</accession>
<dbReference type="InterPro" id="IPR009100">
    <property type="entry name" value="AcylCoA_DH/oxidase_NM_dom_sf"/>
</dbReference>
<dbReference type="PIRSF" id="PIRSF016578">
    <property type="entry name" value="HsaA"/>
    <property type="match status" value="1"/>
</dbReference>
<dbReference type="InterPro" id="IPR013786">
    <property type="entry name" value="AcylCoA_DH/ox_N"/>
</dbReference>
<comment type="caution">
    <text evidence="2">The sequence shown here is derived from an EMBL/GenBank/DDBJ whole genome shotgun (WGS) entry which is preliminary data.</text>
</comment>
<proteinExistence type="predicted"/>
<gene>
    <name evidence="2" type="ORF">ACFS7Y_01945</name>
</gene>
<evidence type="ECO:0000313" key="3">
    <source>
        <dbReference type="Proteomes" id="UP001597525"/>
    </source>
</evidence>
<sequence length="353" mass="39827">MLHKETLDLIQEDIALSIEQKKLSDKMLKLIYDKKWFNLWVPKGYGGLEMPLAEGCVLLEELAYVDGGFGWTVTLCAGANMFAGFLDPALAVNIFGKREVCWGGSGKPSGRADKLADGYLVTGYWKYATGAPHLTHFTLNAWIYESGKQVCDAAGNPVYHSFFVDRDDVLVHYDWDTFGLACTASHSFSVEKVFLPEDRAFDLLPERRQHEAPLYYYPFMTFAECTLAVNYWGMFRRFLDVLERQLFVKSTDPSWDAAAGKKRFMQVDQSRSALTEQAKRLYALMDATWGDPQPDDTALQEIATLSREMVQRIKQDAAALFSFAGISGAQQDSELNIVFRHLFTAAQHSLLNS</sequence>
<evidence type="ECO:0000313" key="2">
    <source>
        <dbReference type="EMBL" id="MFD2966126.1"/>
    </source>
</evidence>
<dbReference type="RefSeq" id="WP_320183918.1">
    <property type="nucleotide sequence ID" value="NZ_CP138332.1"/>
</dbReference>
<dbReference type="InterPro" id="IPR046373">
    <property type="entry name" value="Acyl-CoA_Oxase/DH_mid-dom_sf"/>
</dbReference>